<proteinExistence type="predicted"/>
<sequence length="84" mass="9062">MHFDAHFSCGTGQRTAGRLGPRRPRHSASAAAAVVVLVVCSSAVRQSEEATDVVSAGCCHRPLHHIIDRSSATALRRWRGGMRQ</sequence>
<keyword evidence="2" id="KW-1185">Reference proteome</keyword>
<accession>A0A182FYZ5</accession>
<reference evidence="1" key="2">
    <citation type="submission" date="2022-08" db="UniProtKB">
        <authorList>
            <consortium name="EnsemblMetazoa"/>
        </authorList>
    </citation>
    <scope>IDENTIFICATION</scope>
    <source>
        <strain evidence="1">STECLA/ALBI9_A</strain>
    </source>
</reference>
<organism evidence="1 2">
    <name type="scientific">Anopheles albimanus</name>
    <name type="common">New world malaria mosquito</name>
    <dbReference type="NCBI Taxonomy" id="7167"/>
    <lineage>
        <taxon>Eukaryota</taxon>
        <taxon>Metazoa</taxon>
        <taxon>Ecdysozoa</taxon>
        <taxon>Arthropoda</taxon>
        <taxon>Hexapoda</taxon>
        <taxon>Insecta</taxon>
        <taxon>Pterygota</taxon>
        <taxon>Neoptera</taxon>
        <taxon>Endopterygota</taxon>
        <taxon>Diptera</taxon>
        <taxon>Nematocera</taxon>
        <taxon>Culicoidea</taxon>
        <taxon>Culicidae</taxon>
        <taxon>Anophelinae</taxon>
        <taxon>Anopheles</taxon>
    </lineage>
</organism>
<dbReference type="AlphaFoldDB" id="A0A182FYZ5"/>
<evidence type="ECO:0000313" key="2">
    <source>
        <dbReference type="Proteomes" id="UP000069272"/>
    </source>
</evidence>
<name>A0A182FYZ5_ANOAL</name>
<dbReference type="Proteomes" id="UP000069272">
    <property type="component" value="Chromosome 2R"/>
</dbReference>
<dbReference type="EnsemblMetazoa" id="AALB014821-RA">
    <property type="protein sequence ID" value="AALB014821-PA"/>
    <property type="gene ID" value="AALB014821"/>
</dbReference>
<reference evidence="1 2" key="1">
    <citation type="journal article" date="2017" name="G3 (Bethesda)">
        <title>The Physical Genome Mapping of Anopheles albimanus Corrected Scaffold Misassemblies and Identified Interarm Rearrangements in Genus Anopheles.</title>
        <authorList>
            <person name="Artemov G.N."/>
            <person name="Peery A.N."/>
            <person name="Jiang X."/>
            <person name="Tu Z."/>
            <person name="Stegniy V.N."/>
            <person name="Sharakhova M.V."/>
            <person name="Sharakhov I.V."/>
        </authorList>
    </citation>
    <scope>NUCLEOTIDE SEQUENCE [LARGE SCALE GENOMIC DNA]</scope>
    <source>
        <strain evidence="1 2">ALBI9_A</strain>
    </source>
</reference>
<protein>
    <submittedName>
        <fullName evidence="1">Uncharacterized protein</fullName>
    </submittedName>
</protein>
<evidence type="ECO:0000313" key="1">
    <source>
        <dbReference type="EnsemblMetazoa" id="AALB014821-PA"/>
    </source>
</evidence>